<dbReference type="RefSeq" id="WP_176107610.1">
    <property type="nucleotide sequence ID" value="NZ_JBNDKX010000005.1"/>
</dbReference>
<feature type="transmembrane region" description="Helical" evidence="6">
    <location>
        <begin position="48"/>
        <end position="71"/>
    </location>
</feature>
<dbReference type="AlphaFoldDB" id="A0A7Y6K099"/>
<evidence type="ECO:0000256" key="2">
    <source>
        <dbReference type="ARBA" id="ARBA00022475"/>
    </source>
</evidence>
<keyword evidence="5 6" id="KW-0472">Membrane</keyword>
<comment type="caution">
    <text evidence="7">The sequence shown here is derived from an EMBL/GenBank/DDBJ whole genome shotgun (WGS) entry which is preliminary data.</text>
</comment>
<keyword evidence="4 6" id="KW-1133">Transmembrane helix</keyword>
<keyword evidence="2" id="KW-1003">Cell membrane</keyword>
<gene>
    <name evidence="7" type="ORF">G5S42_15905</name>
</gene>
<dbReference type="PANTHER" id="PTHR30086:SF20">
    <property type="entry name" value="ARGININE EXPORTER PROTEIN ARGO-RELATED"/>
    <property type="match status" value="1"/>
</dbReference>
<dbReference type="EMBL" id="JAALDK010000001">
    <property type="protein sequence ID" value="NUY01140.1"/>
    <property type="molecule type" value="Genomic_DNA"/>
</dbReference>
<keyword evidence="3 6" id="KW-0812">Transmembrane</keyword>
<evidence type="ECO:0000313" key="7">
    <source>
        <dbReference type="EMBL" id="NUY01140.1"/>
    </source>
</evidence>
<dbReference type="Proteomes" id="UP000594380">
    <property type="component" value="Unassembled WGS sequence"/>
</dbReference>
<evidence type="ECO:0000256" key="4">
    <source>
        <dbReference type="ARBA" id="ARBA00022989"/>
    </source>
</evidence>
<dbReference type="GO" id="GO:0015171">
    <property type="term" value="F:amino acid transmembrane transporter activity"/>
    <property type="evidence" value="ECO:0007669"/>
    <property type="project" value="TreeGrafter"/>
</dbReference>
<protein>
    <submittedName>
        <fullName evidence="7">LysE family translocator</fullName>
    </submittedName>
</protein>
<comment type="subcellular location">
    <subcellularLocation>
        <location evidence="1">Cell membrane</location>
        <topology evidence="1">Multi-pass membrane protein</topology>
    </subcellularLocation>
</comment>
<dbReference type="PANTHER" id="PTHR30086">
    <property type="entry name" value="ARGININE EXPORTER PROTEIN ARGO"/>
    <property type="match status" value="1"/>
</dbReference>
<dbReference type="GO" id="GO:0005886">
    <property type="term" value="C:plasma membrane"/>
    <property type="evidence" value="ECO:0007669"/>
    <property type="project" value="UniProtKB-SubCell"/>
</dbReference>
<reference evidence="7 8" key="1">
    <citation type="submission" date="2020-02" db="EMBL/GenBank/DDBJ databases">
        <title>Paraburkholderia simonii sp. nov. and Paraburkholderia youngii sp. nov. Brazilian and Mexican Mimosa-associated rhizobia.</title>
        <authorList>
            <person name="Mavima L."/>
            <person name="Beukes C.W."/>
            <person name="Chan W.Y."/>
            <person name="Palmer M."/>
            <person name="De Meyer S.E."/>
            <person name="James E.K."/>
            <person name="Venter S.N."/>
            <person name="Steenkamp E.T."/>
        </authorList>
    </citation>
    <scope>NUCLEOTIDE SEQUENCE [LARGE SCALE GENOMIC DNA]</scope>
    <source>
        <strain evidence="7 8">JPY169</strain>
    </source>
</reference>
<evidence type="ECO:0000256" key="1">
    <source>
        <dbReference type="ARBA" id="ARBA00004651"/>
    </source>
</evidence>
<feature type="transmembrane region" description="Helical" evidence="6">
    <location>
        <begin position="77"/>
        <end position="98"/>
    </location>
</feature>
<feature type="transmembrane region" description="Helical" evidence="6">
    <location>
        <begin position="151"/>
        <end position="173"/>
    </location>
</feature>
<evidence type="ECO:0000256" key="5">
    <source>
        <dbReference type="ARBA" id="ARBA00023136"/>
    </source>
</evidence>
<feature type="transmembrane region" description="Helical" evidence="6">
    <location>
        <begin position="12"/>
        <end position="36"/>
    </location>
</feature>
<name>A0A7Y6K099_9BURK</name>
<feature type="transmembrane region" description="Helical" evidence="6">
    <location>
        <begin position="119"/>
        <end position="139"/>
    </location>
</feature>
<evidence type="ECO:0000313" key="8">
    <source>
        <dbReference type="Proteomes" id="UP000594380"/>
    </source>
</evidence>
<evidence type="ECO:0000256" key="6">
    <source>
        <dbReference type="SAM" id="Phobius"/>
    </source>
</evidence>
<evidence type="ECO:0000256" key="3">
    <source>
        <dbReference type="ARBA" id="ARBA00022692"/>
    </source>
</evidence>
<sequence length="215" mass="22156">MLVGEKKAVEVSLLTAFWLVSFSLVLVPGADWAYAISAGLRERAIAPAIAGMLSGYLAITVVVAAGVGALVAKAPAVLAVLTFVGAGYLLWVGGNILARPAVPTVAAERAPGAALDWSVRGFAVSGLNPKALLLFLALLPQFTRATDAWSIPVQIGALGLLHMANCAVVYSVVGLGSKVVLRTRPSVARRVSQVSGAAMVLIAVLLCVEQLLAFK</sequence>
<feature type="transmembrane region" description="Helical" evidence="6">
    <location>
        <begin position="194"/>
        <end position="214"/>
    </location>
</feature>
<accession>A0A7Y6K099</accession>
<proteinExistence type="predicted"/>
<organism evidence="7 8">
    <name type="scientific">Paraburkholderia youngii</name>
    <dbReference type="NCBI Taxonomy" id="2782701"/>
    <lineage>
        <taxon>Bacteria</taxon>
        <taxon>Pseudomonadati</taxon>
        <taxon>Pseudomonadota</taxon>
        <taxon>Betaproteobacteria</taxon>
        <taxon>Burkholderiales</taxon>
        <taxon>Burkholderiaceae</taxon>
        <taxon>Paraburkholderia</taxon>
    </lineage>
</organism>
<dbReference type="InterPro" id="IPR001123">
    <property type="entry name" value="LeuE-type"/>
</dbReference>
<dbReference type="Pfam" id="PF01810">
    <property type="entry name" value="LysE"/>
    <property type="match status" value="1"/>
</dbReference>